<evidence type="ECO:0000256" key="4">
    <source>
        <dbReference type="ARBA" id="ARBA00023136"/>
    </source>
</evidence>
<keyword evidence="4 5" id="KW-0472">Membrane</keyword>
<sequence>MNLLEKGDDKDIEALSGLGIVSDDKSTITKSTIVEVELDLELEETLKKFGLRLESDGCLNWQMDASAHPRNWSVSRRAFNTSVLLALDLYTTAISTSGPSMAQAAMKEMDLGHIKSLIAFSSMYQFGQALGGVVFPPYSECFGRKAVYIATTLIYCLACVLTAEVPTMTGVCVGRFICGIMSAVPSVVVEGSIEDLFNMKSRVWIIFLWACATTAGLVLGPIYGAYISAYCGWKWVLFTGAIVTGVFTLLLLFIRESRPSRLLAQQAARLQHEKGLSYPIHSADATPNLATFSRIALIRPLRLFFTEPIVFVCSLMMAVSWALIYLFAESLPSVYASLGFTGPSTSLAFIPLLLGIPLSILFRIHDQRVLGRRECANLALNPEQKLTGFVIAAPALAVGLWIFAWTVPPAVPHLHWAVSMIGLVLVGFATNEFACTLSGYLADSYTIYASSAFAALAFLRAILAGVFPLFAPRMYSAMGQNLASTVLAAVATCFCGAALLFMKYGKTVRQKSKFAGHSLVVNRATQVKGDNVE</sequence>
<reference evidence="7 8" key="1">
    <citation type="submission" date="2016-03" db="EMBL/GenBank/DDBJ databases">
        <title>Comparative genomics of Pseudogymnoascus destructans, the fungus causing white-nose syndrome of bats.</title>
        <authorList>
            <person name="Palmer J.M."/>
            <person name="Drees K.P."/>
            <person name="Foster J.T."/>
            <person name="Lindner D.L."/>
        </authorList>
    </citation>
    <scope>NUCLEOTIDE SEQUENCE [LARGE SCALE GENOMIC DNA]</scope>
    <source>
        <strain evidence="7 8">UAMH 10579</strain>
    </source>
</reference>
<dbReference type="AlphaFoldDB" id="A0A1B8GB76"/>
<feature type="transmembrane region" description="Helical" evidence="5">
    <location>
        <begin position="482"/>
        <end position="502"/>
    </location>
</feature>
<feature type="transmembrane region" description="Helical" evidence="5">
    <location>
        <begin position="445"/>
        <end position="470"/>
    </location>
</feature>
<dbReference type="GeneID" id="28842373"/>
<dbReference type="SUPFAM" id="SSF103473">
    <property type="entry name" value="MFS general substrate transporter"/>
    <property type="match status" value="1"/>
</dbReference>
<feature type="transmembrane region" description="Helical" evidence="5">
    <location>
        <begin position="235"/>
        <end position="254"/>
    </location>
</feature>
<dbReference type="Proteomes" id="UP000091956">
    <property type="component" value="Unassembled WGS sequence"/>
</dbReference>
<gene>
    <name evidence="7" type="ORF">VE01_08987</name>
</gene>
<reference evidence="8" key="2">
    <citation type="journal article" date="2018" name="Nat. Commun.">
        <title>Extreme sensitivity to ultraviolet light in the fungal pathogen causing white-nose syndrome of bats.</title>
        <authorList>
            <person name="Palmer J.M."/>
            <person name="Drees K.P."/>
            <person name="Foster J.T."/>
            <person name="Lindner D.L."/>
        </authorList>
    </citation>
    <scope>NUCLEOTIDE SEQUENCE [LARGE SCALE GENOMIC DNA]</scope>
    <source>
        <strain evidence="8">UAMH 10579</strain>
    </source>
</reference>
<feature type="transmembrane region" description="Helical" evidence="5">
    <location>
        <begin position="348"/>
        <end position="365"/>
    </location>
</feature>
<dbReference type="InterPro" id="IPR036259">
    <property type="entry name" value="MFS_trans_sf"/>
</dbReference>
<dbReference type="EMBL" id="KV460258">
    <property type="protein sequence ID" value="OBT93099.2"/>
    <property type="molecule type" value="Genomic_DNA"/>
</dbReference>
<dbReference type="PANTHER" id="PTHR23502">
    <property type="entry name" value="MAJOR FACILITATOR SUPERFAMILY"/>
    <property type="match status" value="1"/>
</dbReference>
<dbReference type="InterPro" id="IPR020846">
    <property type="entry name" value="MFS_dom"/>
</dbReference>
<feature type="domain" description="Major facilitator superfamily (MFS) profile" evidence="6">
    <location>
        <begin position="74"/>
        <end position="508"/>
    </location>
</feature>
<protein>
    <recommendedName>
        <fullName evidence="6">Major facilitator superfamily (MFS) profile domain-containing protein</fullName>
    </recommendedName>
</protein>
<evidence type="ECO:0000256" key="1">
    <source>
        <dbReference type="ARBA" id="ARBA00004141"/>
    </source>
</evidence>
<dbReference type="RefSeq" id="XP_059319380.1">
    <property type="nucleotide sequence ID" value="XM_059464025.1"/>
</dbReference>
<feature type="transmembrane region" description="Helical" evidence="5">
    <location>
        <begin position="386"/>
        <end position="407"/>
    </location>
</feature>
<feature type="transmembrane region" description="Helical" evidence="5">
    <location>
        <begin position="309"/>
        <end position="328"/>
    </location>
</feature>
<name>A0A1B8GB76_9PEZI</name>
<dbReference type="GO" id="GO:0022857">
    <property type="term" value="F:transmembrane transporter activity"/>
    <property type="evidence" value="ECO:0007669"/>
    <property type="project" value="InterPro"/>
</dbReference>
<evidence type="ECO:0000256" key="2">
    <source>
        <dbReference type="ARBA" id="ARBA00022692"/>
    </source>
</evidence>
<dbReference type="STRING" id="342668.A0A1B8GB76"/>
<feature type="transmembrane region" description="Helical" evidence="5">
    <location>
        <begin position="203"/>
        <end position="223"/>
    </location>
</feature>
<keyword evidence="3 5" id="KW-1133">Transmembrane helix</keyword>
<dbReference type="PROSITE" id="PS50850">
    <property type="entry name" value="MFS"/>
    <property type="match status" value="1"/>
</dbReference>
<evidence type="ECO:0000313" key="8">
    <source>
        <dbReference type="Proteomes" id="UP000091956"/>
    </source>
</evidence>
<comment type="subcellular location">
    <subcellularLocation>
        <location evidence="1">Membrane</location>
        <topology evidence="1">Multi-pass membrane protein</topology>
    </subcellularLocation>
</comment>
<dbReference type="Gene3D" id="1.20.1250.20">
    <property type="entry name" value="MFS general substrate transporter like domains"/>
    <property type="match status" value="1"/>
</dbReference>
<dbReference type="GO" id="GO:0016020">
    <property type="term" value="C:membrane"/>
    <property type="evidence" value="ECO:0007669"/>
    <property type="project" value="UniProtKB-SubCell"/>
</dbReference>
<keyword evidence="2 5" id="KW-0812">Transmembrane</keyword>
<evidence type="ECO:0000313" key="7">
    <source>
        <dbReference type="EMBL" id="OBT93099.2"/>
    </source>
</evidence>
<evidence type="ECO:0000256" key="3">
    <source>
        <dbReference type="ARBA" id="ARBA00022989"/>
    </source>
</evidence>
<organism evidence="7 8">
    <name type="scientific">Pseudogymnoascus verrucosus</name>
    <dbReference type="NCBI Taxonomy" id="342668"/>
    <lineage>
        <taxon>Eukaryota</taxon>
        <taxon>Fungi</taxon>
        <taxon>Dikarya</taxon>
        <taxon>Ascomycota</taxon>
        <taxon>Pezizomycotina</taxon>
        <taxon>Leotiomycetes</taxon>
        <taxon>Thelebolales</taxon>
        <taxon>Thelebolaceae</taxon>
        <taxon>Pseudogymnoascus</taxon>
    </lineage>
</organism>
<dbReference type="InterPro" id="IPR011701">
    <property type="entry name" value="MFS"/>
</dbReference>
<dbReference type="Pfam" id="PF07690">
    <property type="entry name" value="MFS_1"/>
    <property type="match status" value="1"/>
</dbReference>
<evidence type="ECO:0000259" key="6">
    <source>
        <dbReference type="PROSITE" id="PS50850"/>
    </source>
</evidence>
<evidence type="ECO:0000256" key="5">
    <source>
        <dbReference type="SAM" id="Phobius"/>
    </source>
</evidence>
<proteinExistence type="predicted"/>
<feature type="transmembrane region" description="Helical" evidence="5">
    <location>
        <begin position="413"/>
        <end position="433"/>
    </location>
</feature>
<dbReference type="PANTHER" id="PTHR23502:SF157">
    <property type="entry name" value="MAJOR FACILITATOR SUPERFAMILY (MFS) PROFILE DOMAIN-CONTAINING PROTEIN-RELATED"/>
    <property type="match status" value="1"/>
</dbReference>
<accession>A0A1B8GB76</accession>
<keyword evidence="8" id="KW-1185">Reference proteome</keyword>